<keyword evidence="3" id="KW-1185">Reference proteome</keyword>
<accession>A0A2D0N118</accession>
<feature type="signal peptide" evidence="1">
    <location>
        <begin position="1"/>
        <end position="19"/>
    </location>
</feature>
<dbReference type="Proteomes" id="UP000223913">
    <property type="component" value="Unassembled WGS sequence"/>
</dbReference>
<evidence type="ECO:0000256" key="1">
    <source>
        <dbReference type="SAM" id="SignalP"/>
    </source>
</evidence>
<name>A0A2D0N118_FLAN2</name>
<proteinExistence type="predicted"/>
<organism evidence="2 3">
    <name type="scientific">Flavilitoribacter nigricans (strain ATCC 23147 / DSM 23189 / NBRC 102662 / NCIMB 1420 / SS-2)</name>
    <name type="common">Lewinella nigricans</name>
    <dbReference type="NCBI Taxonomy" id="1122177"/>
    <lineage>
        <taxon>Bacteria</taxon>
        <taxon>Pseudomonadati</taxon>
        <taxon>Bacteroidota</taxon>
        <taxon>Saprospiria</taxon>
        <taxon>Saprospirales</taxon>
        <taxon>Lewinellaceae</taxon>
        <taxon>Flavilitoribacter</taxon>
    </lineage>
</organism>
<dbReference type="RefSeq" id="WP_099154497.1">
    <property type="nucleotide sequence ID" value="NZ_PDUD01000044.1"/>
</dbReference>
<sequence length="132" mass="14322">MKKLLFTTLAIALFQIAQAQITPSKDLIKQEAASSELSVDMKDPKVFKANVLVIDGSTYKNLCVPANKTGGDCASYENAWKNGYLYTCSGNDGPRLIPFHSGDNFKCYSDGGIIHVQITSTATKQGKKKGIE</sequence>
<dbReference type="AlphaFoldDB" id="A0A2D0N118"/>
<comment type="caution">
    <text evidence="2">The sequence shown here is derived from an EMBL/GenBank/DDBJ whole genome shotgun (WGS) entry which is preliminary data.</text>
</comment>
<protein>
    <submittedName>
        <fullName evidence="2">Uncharacterized protein</fullName>
    </submittedName>
</protein>
<feature type="chain" id="PRO_5012271412" evidence="1">
    <location>
        <begin position="20"/>
        <end position="132"/>
    </location>
</feature>
<evidence type="ECO:0000313" key="2">
    <source>
        <dbReference type="EMBL" id="PHN02157.1"/>
    </source>
</evidence>
<gene>
    <name evidence="2" type="ORF">CRP01_33755</name>
</gene>
<evidence type="ECO:0000313" key="3">
    <source>
        <dbReference type="Proteomes" id="UP000223913"/>
    </source>
</evidence>
<dbReference type="EMBL" id="PDUD01000044">
    <property type="protein sequence ID" value="PHN02157.1"/>
    <property type="molecule type" value="Genomic_DNA"/>
</dbReference>
<keyword evidence="1" id="KW-0732">Signal</keyword>
<reference evidence="2 3" key="1">
    <citation type="submission" date="2017-10" db="EMBL/GenBank/DDBJ databases">
        <title>The draft genome sequence of Lewinella nigricans NBRC 102662.</title>
        <authorList>
            <person name="Wang K."/>
        </authorList>
    </citation>
    <scope>NUCLEOTIDE SEQUENCE [LARGE SCALE GENOMIC DNA]</scope>
    <source>
        <strain evidence="2 3">NBRC 102662</strain>
    </source>
</reference>